<protein>
    <submittedName>
        <fullName evidence="3">Uncharacterized protein</fullName>
    </submittedName>
</protein>
<evidence type="ECO:0000313" key="3">
    <source>
        <dbReference type="EMBL" id="KAH7068532.1"/>
    </source>
</evidence>
<evidence type="ECO:0000256" key="2">
    <source>
        <dbReference type="SAM" id="SignalP"/>
    </source>
</evidence>
<feature type="region of interest" description="Disordered" evidence="1">
    <location>
        <begin position="44"/>
        <end position="72"/>
    </location>
</feature>
<keyword evidence="4" id="KW-1185">Reference proteome</keyword>
<dbReference type="Proteomes" id="UP000813461">
    <property type="component" value="Unassembled WGS sequence"/>
</dbReference>
<gene>
    <name evidence="3" type="ORF">FB567DRAFT_251101</name>
</gene>
<proteinExistence type="predicted"/>
<keyword evidence="2" id="KW-0732">Signal</keyword>
<comment type="caution">
    <text evidence="3">The sequence shown here is derived from an EMBL/GenBank/DDBJ whole genome shotgun (WGS) entry which is preliminary data.</text>
</comment>
<feature type="chain" id="PRO_5035452286" evidence="2">
    <location>
        <begin position="22"/>
        <end position="173"/>
    </location>
</feature>
<sequence>MHWTWIALLAALHSSLPHVKNFVMHLSSGSRLLRSCLARLRNQQSHLPSSQHQSNHSSHPSPKPSSLPAESPQSPEHIVLITIPGLSASGIRSHRPLSDNLTNGRVAGVSSAQVISAVDAHGLPAGFYACAASNGYIATCVYLQNCRWTRGETGCANADDLFGRLGEPVSPGR</sequence>
<feature type="compositionally biased region" description="Low complexity" evidence="1">
    <location>
        <begin position="44"/>
        <end position="68"/>
    </location>
</feature>
<accession>A0A8K0VSB1</accession>
<feature type="signal peptide" evidence="2">
    <location>
        <begin position="1"/>
        <end position="21"/>
    </location>
</feature>
<reference evidence="3" key="1">
    <citation type="journal article" date="2021" name="Nat. Commun.">
        <title>Genetic determinants of endophytism in the Arabidopsis root mycobiome.</title>
        <authorList>
            <person name="Mesny F."/>
            <person name="Miyauchi S."/>
            <person name="Thiergart T."/>
            <person name="Pickel B."/>
            <person name="Atanasova L."/>
            <person name="Karlsson M."/>
            <person name="Huettel B."/>
            <person name="Barry K.W."/>
            <person name="Haridas S."/>
            <person name="Chen C."/>
            <person name="Bauer D."/>
            <person name="Andreopoulos W."/>
            <person name="Pangilinan J."/>
            <person name="LaButti K."/>
            <person name="Riley R."/>
            <person name="Lipzen A."/>
            <person name="Clum A."/>
            <person name="Drula E."/>
            <person name="Henrissat B."/>
            <person name="Kohler A."/>
            <person name="Grigoriev I.V."/>
            <person name="Martin F.M."/>
            <person name="Hacquard S."/>
        </authorList>
    </citation>
    <scope>NUCLEOTIDE SEQUENCE</scope>
    <source>
        <strain evidence="3">MPI-SDFR-AT-0120</strain>
    </source>
</reference>
<evidence type="ECO:0000313" key="4">
    <source>
        <dbReference type="Proteomes" id="UP000813461"/>
    </source>
</evidence>
<name>A0A8K0VSB1_9PLEO</name>
<dbReference type="AlphaFoldDB" id="A0A8K0VSB1"/>
<dbReference type="EMBL" id="JAGMVJ010000032">
    <property type="protein sequence ID" value="KAH7068532.1"/>
    <property type="molecule type" value="Genomic_DNA"/>
</dbReference>
<organism evidence="3 4">
    <name type="scientific">Paraphoma chrysanthemicola</name>
    <dbReference type="NCBI Taxonomy" id="798071"/>
    <lineage>
        <taxon>Eukaryota</taxon>
        <taxon>Fungi</taxon>
        <taxon>Dikarya</taxon>
        <taxon>Ascomycota</taxon>
        <taxon>Pezizomycotina</taxon>
        <taxon>Dothideomycetes</taxon>
        <taxon>Pleosporomycetidae</taxon>
        <taxon>Pleosporales</taxon>
        <taxon>Pleosporineae</taxon>
        <taxon>Phaeosphaeriaceae</taxon>
        <taxon>Paraphoma</taxon>
    </lineage>
</organism>
<evidence type="ECO:0000256" key="1">
    <source>
        <dbReference type="SAM" id="MobiDB-lite"/>
    </source>
</evidence>